<feature type="compositionally biased region" description="Basic residues" evidence="1">
    <location>
        <begin position="317"/>
        <end position="329"/>
    </location>
</feature>
<proteinExistence type="predicted"/>
<feature type="region of interest" description="Disordered" evidence="1">
    <location>
        <begin position="312"/>
        <end position="339"/>
    </location>
</feature>
<evidence type="ECO:0000256" key="2">
    <source>
        <dbReference type="SAM" id="Phobius"/>
    </source>
</evidence>
<keyword evidence="2" id="KW-0472">Membrane</keyword>
<keyword evidence="2" id="KW-1133">Transmembrane helix</keyword>
<dbReference type="EMBL" id="BFEA01000227">
    <property type="protein sequence ID" value="GBG75596.1"/>
    <property type="molecule type" value="Genomic_DNA"/>
</dbReference>
<evidence type="ECO:0000313" key="4">
    <source>
        <dbReference type="Proteomes" id="UP000265515"/>
    </source>
</evidence>
<keyword evidence="4" id="KW-1185">Reference proteome</keyword>
<sequence>MADVFRRLPLLVLAVLLLLLLVVFHVCILGIVPRRGRRRRSSKKDVSMEGRQRMCRSARDEGGGQRPGQSPLRSSRPSERSGYAHLPPHLQPLSDTSDEEAEQRRSGTVPLGSGSTQEWAATEVCGSRDDGYGQLYTQLLQQGLSGDEGNGGVNLSFGLCSGTSSAASRMVIVDNHPDDNGLQVTAVAWSSKSSAAVQEASGNNRDPPRQQYRTPSLSRGASARPLWMQSPSPLSATSTAARRRGECGETDCGIVDVGDARDGREVWAEQRRTLHPRREESITRGMQRLRVGEHEDDGDALAWARTIRSGTTTTAKVGRRTQATHRRSSKAAWEGGAGR</sequence>
<dbReference type="Gramene" id="GBG75596">
    <property type="protein sequence ID" value="GBG75596"/>
    <property type="gene ID" value="CBR_g20227"/>
</dbReference>
<evidence type="ECO:0000256" key="1">
    <source>
        <dbReference type="SAM" id="MobiDB-lite"/>
    </source>
</evidence>
<reference evidence="3 4" key="1">
    <citation type="journal article" date="2018" name="Cell">
        <title>The Chara Genome: Secondary Complexity and Implications for Plant Terrestrialization.</title>
        <authorList>
            <person name="Nishiyama T."/>
            <person name="Sakayama H."/>
            <person name="Vries J.D."/>
            <person name="Buschmann H."/>
            <person name="Saint-Marcoux D."/>
            <person name="Ullrich K.K."/>
            <person name="Haas F.B."/>
            <person name="Vanderstraeten L."/>
            <person name="Becker D."/>
            <person name="Lang D."/>
            <person name="Vosolsobe S."/>
            <person name="Rombauts S."/>
            <person name="Wilhelmsson P.K.I."/>
            <person name="Janitza P."/>
            <person name="Kern R."/>
            <person name="Heyl A."/>
            <person name="Rumpler F."/>
            <person name="Villalobos L.I.A.C."/>
            <person name="Clay J.M."/>
            <person name="Skokan R."/>
            <person name="Toyoda A."/>
            <person name="Suzuki Y."/>
            <person name="Kagoshima H."/>
            <person name="Schijlen E."/>
            <person name="Tajeshwar N."/>
            <person name="Catarino B."/>
            <person name="Hetherington A.J."/>
            <person name="Saltykova A."/>
            <person name="Bonnot C."/>
            <person name="Breuninger H."/>
            <person name="Symeonidi A."/>
            <person name="Radhakrishnan G.V."/>
            <person name="Van Nieuwerburgh F."/>
            <person name="Deforce D."/>
            <person name="Chang C."/>
            <person name="Karol K.G."/>
            <person name="Hedrich R."/>
            <person name="Ulvskov P."/>
            <person name="Glockner G."/>
            <person name="Delwiche C.F."/>
            <person name="Petrasek J."/>
            <person name="Van de Peer Y."/>
            <person name="Friml J."/>
            <person name="Beilby M."/>
            <person name="Dolan L."/>
            <person name="Kohara Y."/>
            <person name="Sugano S."/>
            <person name="Fujiyama A."/>
            <person name="Delaux P.-M."/>
            <person name="Quint M."/>
            <person name="TheiBen G."/>
            <person name="Hagemann M."/>
            <person name="Harholt J."/>
            <person name="Dunand C."/>
            <person name="Zachgo S."/>
            <person name="Langdale J."/>
            <person name="Maumus F."/>
            <person name="Straeten D.V.D."/>
            <person name="Gould S.B."/>
            <person name="Rensing S.A."/>
        </authorList>
    </citation>
    <scope>NUCLEOTIDE SEQUENCE [LARGE SCALE GENOMIC DNA]</scope>
    <source>
        <strain evidence="3 4">S276</strain>
    </source>
</reference>
<name>A0A388KZW3_CHABU</name>
<accession>A0A388KZW3</accession>
<feature type="region of interest" description="Disordered" evidence="1">
    <location>
        <begin position="38"/>
        <end position="118"/>
    </location>
</feature>
<keyword evidence="2" id="KW-0812">Transmembrane</keyword>
<feature type="region of interest" description="Disordered" evidence="1">
    <location>
        <begin position="195"/>
        <end position="251"/>
    </location>
</feature>
<evidence type="ECO:0000313" key="3">
    <source>
        <dbReference type="EMBL" id="GBG75596.1"/>
    </source>
</evidence>
<dbReference type="Proteomes" id="UP000265515">
    <property type="component" value="Unassembled WGS sequence"/>
</dbReference>
<gene>
    <name evidence="3" type="ORF">CBR_g20227</name>
</gene>
<dbReference type="AlphaFoldDB" id="A0A388KZW3"/>
<comment type="caution">
    <text evidence="3">The sequence shown here is derived from an EMBL/GenBank/DDBJ whole genome shotgun (WGS) entry which is preliminary data.</text>
</comment>
<protein>
    <submittedName>
        <fullName evidence="3">Uncharacterized protein</fullName>
    </submittedName>
</protein>
<feature type="transmembrane region" description="Helical" evidence="2">
    <location>
        <begin position="12"/>
        <end position="32"/>
    </location>
</feature>
<organism evidence="3 4">
    <name type="scientific">Chara braunii</name>
    <name type="common">Braun's stonewort</name>
    <dbReference type="NCBI Taxonomy" id="69332"/>
    <lineage>
        <taxon>Eukaryota</taxon>
        <taxon>Viridiplantae</taxon>
        <taxon>Streptophyta</taxon>
        <taxon>Charophyceae</taxon>
        <taxon>Charales</taxon>
        <taxon>Characeae</taxon>
        <taxon>Chara</taxon>
    </lineage>
</organism>
<feature type="compositionally biased region" description="Basic and acidic residues" evidence="1">
    <location>
        <begin position="43"/>
        <end position="63"/>
    </location>
</feature>